<keyword evidence="2" id="KW-1185">Reference proteome</keyword>
<sequence>MERISQFGETWDILLAEDYIVAKFTKQWPPGLSLPDGCKLENDSLVTNQESLVAAKNALRRGPSASSPRLAFRDAARVLLREAEELCVVHNRNAVYTLIRMFPKIRVLSLPHDLCKHALEVYEPMTAYSSSPLMAERSELTQLLGNVEGWGTRGLILSDETVRAVLRTCPRLRRIDADMVLEALLCNGSPAESSRSTTMDLTHFSLCSGVFDTGRQVTPAGLADVALAARTFPLVEDLEVFVQSVDAVGKIAAFTHVRNLLVALGPPVVYANAHPQLERLLRNLPCLQKLALEFWGGVRLSAIATLCPRVKSLRLAYCRWSGYDCPVAVDEFPELEGIELAINIGDAAFDALFVAVCGRLRTAELYDDGSCRQFLHFCARQLGQFPRLEELQLATKLSVRTLGLKPEMLHDVLRALPSLRHLVTDSYDLRLFFENCYIPHGQLTLSWAACVLCAVYGEDVPSRQKAASSVASSLTGAPQAYVNGVLGSQDVSCSLS</sequence>
<protein>
    <submittedName>
        <fullName evidence="1">Uncharacterized protein</fullName>
    </submittedName>
</protein>
<proteinExistence type="predicted"/>
<dbReference type="Proteomes" id="UP000821845">
    <property type="component" value="Chromosome 3"/>
</dbReference>
<name>A0ACB7SND9_HYAAI</name>
<reference evidence="1" key="1">
    <citation type="submission" date="2020-05" db="EMBL/GenBank/DDBJ databases">
        <title>Large-scale comparative analyses of tick genomes elucidate their genetic diversity and vector capacities.</title>
        <authorList>
            <person name="Jia N."/>
            <person name="Wang J."/>
            <person name="Shi W."/>
            <person name="Du L."/>
            <person name="Sun Y."/>
            <person name="Zhan W."/>
            <person name="Jiang J."/>
            <person name="Wang Q."/>
            <person name="Zhang B."/>
            <person name="Ji P."/>
            <person name="Sakyi L.B."/>
            <person name="Cui X."/>
            <person name="Yuan T."/>
            <person name="Jiang B."/>
            <person name="Yang W."/>
            <person name="Lam T.T.-Y."/>
            <person name="Chang Q."/>
            <person name="Ding S."/>
            <person name="Wang X."/>
            <person name="Zhu J."/>
            <person name="Ruan X."/>
            <person name="Zhao L."/>
            <person name="Wei J."/>
            <person name="Que T."/>
            <person name="Du C."/>
            <person name="Cheng J."/>
            <person name="Dai P."/>
            <person name="Han X."/>
            <person name="Huang E."/>
            <person name="Gao Y."/>
            <person name="Liu J."/>
            <person name="Shao H."/>
            <person name="Ye R."/>
            <person name="Li L."/>
            <person name="Wei W."/>
            <person name="Wang X."/>
            <person name="Wang C."/>
            <person name="Yang T."/>
            <person name="Huo Q."/>
            <person name="Li W."/>
            <person name="Guo W."/>
            <person name="Chen H."/>
            <person name="Zhou L."/>
            <person name="Ni X."/>
            <person name="Tian J."/>
            <person name="Zhou Y."/>
            <person name="Sheng Y."/>
            <person name="Liu T."/>
            <person name="Pan Y."/>
            <person name="Xia L."/>
            <person name="Li J."/>
            <person name="Zhao F."/>
            <person name="Cao W."/>
        </authorList>
    </citation>
    <scope>NUCLEOTIDE SEQUENCE</scope>
    <source>
        <strain evidence="1">Hyas-2018</strain>
    </source>
</reference>
<gene>
    <name evidence="1" type="ORF">HPB50_014819</name>
</gene>
<evidence type="ECO:0000313" key="1">
    <source>
        <dbReference type="EMBL" id="KAH6936190.1"/>
    </source>
</evidence>
<accession>A0ACB7SND9</accession>
<dbReference type="EMBL" id="CM023483">
    <property type="protein sequence ID" value="KAH6936190.1"/>
    <property type="molecule type" value="Genomic_DNA"/>
</dbReference>
<evidence type="ECO:0000313" key="2">
    <source>
        <dbReference type="Proteomes" id="UP000821845"/>
    </source>
</evidence>
<organism evidence="1 2">
    <name type="scientific">Hyalomma asiaticum</name>
    <name type="common">Tick</name>
    <dbReference type="NCBI Taxonomy" id="266040"/>
    <lineage>
        <taxon>Eukaryota</taxon>
        <taxon>Metazoa</taxon>
        <taxon>Ecdysozoa</taxon>
        <taxon>Arthropoda</taxon>
        <taxon>Chelicerata</taxon>
        <taxon>Arachnida</taxon>
        <taxon>Acari</taxon>
        <taxon>Parasitiformes</taxon>
        <taxon>Ixodida</taxon>
        <taxon>Ixodoidea</taxon>
        <taxon>Ixodidae</taxon>
        <taxon>Hyalomminae</taxon>
        <taxon>Hyalomma</taxon>
    </lineage>
</organism>
<comment type="caution">
    <text evidence="1">The sequence shown here is derived from an EMBL/GenBank/DDBJ whole genome shotgun (WGS) entry which is preliminary data.</text>
</comment>